<keyword evidence="2" id="KW-1185">Reference proteome</keyword>
<accession>A0A1G4IT18</accession>
<proteinExistence type="predicted"/>
<dbReference type="Proteomes" id="UP000190274">
    <property type="component" value="Chromosome B"/>
</dbReference>
<evidence type="ECO:0000313" key="2">
    <source>
        <dbReference type="Proteomes" id="UP000190274"/>
    </source>
</evidence>
<sequence>MCILLASTSHPKYSLIVVSNRDECYSRETRHTTLSGDGFVLCPVDMAPGIDGSPKGGTWLGVNKNGRISSVLNLRNDRQLLANPRNGPEFSRGSVPMRFLNSRNSFNEWDNYDKFERQFPLIKGGDLNLFIGDCIQQRYVAMDSFGLSVPVLTPSNPFLVLSNDFINTGTKWPKVEKAENMLRKMISESEDASEEELVAKCLHIASLCDDISPASLNLKTVALTNNNIFIKPARIGSSSNSVNVKDALPKGRFYGTRSQIVVLVTRDTRRLTFVEQILHDSDDDAAIFSPTKPKNKLRFSMDLTESL</sequence>
<dbReference type="GO" id="GO:0009306">
    <property type="term" value="P:protein secretion"/>
    <property type="evidence" value="ECO:0007669"/>
    <property type="project" value="TreeGrafter"/>
</dbReference>
<reference evidence="2" key="1">
    <citation type="submission" date="2016-03" db="EMBL/GenBank/DDBJ databases">
        <authorList>
            <person name="Devillers H."/>
        </authorList>
    </citation>
    <scope>NUCLEOTIDE SEQUENCE [LARGE SCALE GENOMIC DNA]</scope>
</reference>
<dbReference type="PANTHER" id="PTHR17985">
    <property type="entry name" value="SER/THR-RICH PROTEIN T10 IN DGCR REGION"/>
    <property type="match status" value="1"/>
</dbReference>
<dbReference type="GO" id="GO:0007030">
    <property type="term" value="P:Golgi organization"/>
    <property type="evidence" value="ECO:0007669"/>
    <property type="project" value="TreeGrafter"/>
</dbReference>
<protein>
    <submittedName>
        <fullName evidence="1">LADA_0B04588g1_1</fullName>
    </submittedName>
</protein>
<dbReference type="PANTHER" id="PTHR17985:SF8">
    <property type="entry name" value="TRANSPORT AND GOLGI ORGANIZATION PROTEIN 2 HOMOLOG"/>
    <property type="match status" value="1"/>
</dbReference>
<name>A0A1G4IT18_9SACH</name>
<dbReference type="EMBL" id="LT598456">
    <property type="protein sequence ID" value="SCU80018.1"/>
    <property type="molecule type" value="Genomic_DNA"/>
</dbReference>
<dbReference type="OrthoDB" id="191601at2759"/>
<organism evidence="1 2">
    <name type="scientific">Lachancea dasiensis</name>
    <dbReference type="NCBI Taxonomy" id="1072105"/>
    <lineage>
        <taxon>Eukaryota</taxon>
        <taxon>Fungi</taxon>
        <taxon>Dikarya</taxon>
        <taxon>Ascomycota</taxon>
        <taxon>Saccharomycotina</taxon>
        <taxon>Saccharomycetes</taxon>
        <taxon>Saccharomycetales</taxon>
        <taxon>Saccharomycetaceae</taxon>
        <taxon>Lachancea</taxon>
    </lineage>
</organism>
<dbReference type="AlphaFoldDB" id="A0A1G4IT18"/>
<dbReference type="Pfam" id="PF05742">
    <property type="entry name" value="TANGO2"/>
    <property type="match status" value="1"/>
</dbReference>
<gene>
    <name evidence="1" type="ORF">LADA_0B04588G</name>
</gene>
<dbReference type="InterPro" id="IPR008551">
    <property type="entry name" value="TANGO2"/>
</dbReference>
<dbReference type="GO" id="GO:0005777">
    <property type="term" value="C:peroxisome"/>
    <property type="evidence" value="ECO:0007669"/>
    <property type="project" value="EnsemblFungi"/>
</dbReference>
<evidence type="ECO:0000313" key="1">
    <source>
        <dbReference type="EMBL" id="SCU80018.1"/>
    </source>
</evidence>
<dbReference type="GO" id="GO:0005794">
    <property type="term" value="C:Golgi apparatus"/>
    <property type="evidence" value="ECO:0007669"/>
    <property type="project" value="TreeGrafter"/>
</dbReference>